<dbReference type="InterPro" id="IPR009003">
    <property type="entry name" value="Peptidase_S1_PA"/>
</dbReference>
<name>A0ABV9CTZ1_9ACTN</name>
<keyword evidence="1" id="KW-0732">Signal</keyword>
<gene>
    <name evidence="2" type="ORF">ACFO60_37830</name>
</gene>
<comment type="caution">
    <text evidence="2">The sequence shown here is derived from an EMBL/GenBank/DDBJ whole genome shotgun (WGS) entry which is preliminary data.</text>
</comment>
<dbReference type="RefSeq" id="WP_380851250.1">
    <property type="nucleotide sequence ID" value="NZ_JBHSFP010000049.1"/>
</dbReference>
<dbReference type="InterPro" id="IPR043504">
    <property type="entry name" value="Peptidase_S1_PA_chymotrypsin"/>
</dbReference>
<sequence>MALGVAVAVIGLGAVHATAAPAPAPVKDTTARPIEPVGEVPGAFASWTDLLATQQKLVKAADRITAATKTKEDTGYAGIIAAPENHELRVYWKGDAPRRIDELIGRLREDVPVSVLPAAYSARELEREMNRLARVSAGAITSIAPKVDGSGLTVSGADLGLTRAKVADSTVPITIQAGVTPALASRWDDNTPWWGGAAWRKNVIGAFGCSTGFAVAYGGTTRMLTAAHCGEIGQTATDPTGQAIGPISYRDMYRDVMLISAGTGGRVYNNNPGTISPEFSNPVIGTTGSYVGMWLCTSGAYSGTLCSIQAKQVDVTLSVGYPIYGLVIAEQAAHTNAAGRGDSGGPVEILNPSSTTQQYAVGVISAIDPSTPAPCTGYVTSGRTCSWRFYYAPWSNATTAFPGITLVTG</sequence>
<evidence type="ECO:0000256" key="1">
    <source>
        <dbReference type="SAM" id="SignalP"/>
    </source>
</evidence>
<dbReference type="InterPro" id="IPR018114">
    <property type="entry name" value="TRYPSIN_HIS"/>
</dbReference>
<evidence type="ECO:0000313" key="2">
    <source>
        <dbReference type="EMBL" id="MFC4536564.1"/>
    </source>
</evidence>
<accession>A0ABV9CTZ1</accession>
<feature type="chain" id="PRO_5045456379" description="Serine protease" evidence="1">
    <location>
        <begin position="20"/>
        <end position="409"/>
    </location>
</feature>
<dbReference type="Gene3D" id="2.40.10.10">
    <property type="entry name" value="Trypsin-like serine proteases"/>
    <property type="match status" value="2"/>
</dbReference>
<keyword evidence="3" id="KW-1185">Reference proteome</keyword>
<organism evidence="2 3">
    <name type="scientific">Sphaerisporangium dianthi</name>
    <dbReference type="NCBI Taxonomy" id="1436120"/>
    <lineage>
        <taxon>Bacteria</taxon>
        <taxon>Bacillati</taxon>
        <taxon>Actinomycetota</taxon>
        <taxon>Actinomycetes</taxon>
        <taxon>Streptosporangiales</taxon>
        <taxon>Streptosporangiaceae</taxon>
        <taxon>Sphaerisporangium</taxon>
    </lineage>
</organism>
<evidence type="ECO:0008006" key="4">
    <source>
        <dbReference type="Google" id="ProtNLM"/>
    </source>
</evidence>
<reference evidence="3" key="1">
    <citation type="journal article" date="2019" name="Int. J. Syst. Evol. Microbiol.">
        <title>The Global Catalogue of Microorganisms (GCM) 10K type strain sequencing project: providing services to taxonomists for standard genome sequencing and annotation.</title>
        <authorList>
            <consortium name="The Broad Institute Genomics Platform"/>
            <consortium name="The Broad Institute Genome Sequencing Center for Infectious Disease"/>
            <person name="Wu L."/>
            <person name="Ma J."/>
        </authorList>
    </citation>
    <scope>NUCLEOTIDE SEQUENCE [LARGE SCALE GENOMIC DNA]</scope>
    <source>
        <strain evidence="3">CGMCC 4.7132</strain>
    </source>
</reference>
<evidence type="ECO:0000313" key="3">
    <source>
        <dbReference type="Proteomes" id="UP001596004"/>
    </source>
</evidence>
<dbReference type="EMBL" id="JBHSFP010000049">
    <property type="protein sequence ID" value="MFC4536564.1"/>
    <property type="molecule type" value="Genomic_DNA"/>
</dbReference>
<dbReference type="Proteomes" id="UP001596004">
    <property type="component" value="Unassembled WGS sequence"/>
</dbReference>
<dbReference type="SUPFAM" id="SSF50494">
    <property type="entry name" value="Trypsin-like serine proteases"/>
    <property type="match status" value="1"/>
</dbReference>
<protein>
    <recommendedName>
        <fullName evidence="4">Serine protease</fullName>
    </recommendedName>
</protein>
<proteinExistence type="predicted"/>
<dbReference type="PROSITE" id="PS00134">
    <property type="entry name" value="TRYPSIN_HIS"/>
    <property type="match status" value="1"/>
</dbReference>
<feature type="signal peptide" evidence="1">
    <location>
        <begin position="1"/>
        <end position="19"/>
    </location>
</feature>